<protein>
    <submittedName>
        <fullName evidence="1">Uncharacterized protein</fullName>
    </submittedName>
</protein>
<organism evidence="1 2">
    <name type="scientific">Austropuccinia psidii MF-1</name>
    <dbReference type="NCBI Taxonomy" id="1389203"/>
    <lineage>
        <taxon>Eukaryota</taxon>
        <taxon>Fungi</taxon>
        <taxon>Dikarya</taxon>
        <taxon>Basidiomycota</taxon>
        <taxon>Pucciniomycotina</taxon>
        <taxon>Pucciniomycetes</taxon>
        <taxon>Pucciniales</taxon>
        <taxon>Sphaerophragmiaceae</taxon>
        <taxon>Austropuccinia</taxon>
    </lineage>
</organism>
<comment type="caution">
    <text evidence="1">The sequence shown here is derived from an EMBL/GenBank/DDBJ whole genome shotgun (WGS) entry which is preliminary data.</text>
</comment>
<proteinExistence type="predicted"/>
<accession>A0A9Q3GCJ3</accession>
<evidence type="ECO:0000313" key="2">
    <source>
        <dbReference type="Proteomes" id="UP000765509"/>
    </source>
</evidence>
<name>A0A9Q3GCJ3_9BASI</name>
<reference evidence="1" key="1">
    <citation type="submission" date="2021-03" db="EMBL/GenBank/DDBJ databases">
        <title>Draft genome sequence of rust myrtle Austropuccinia psidii MF-1, a brazilian biotype.</title>
        <authorList>
            <person name="Quecine M.C."/>
            <person name="Pachon D.M.R."/>
            <person name="Bonatelli M.L."/>
            <person name="Correr F.H."/>
            <person name="Franceschini L.M."/>
            <person name="Leite T.F."/>
            <person name="Margarido G.R.A."/>
            <person name="Almeida C.A."/>
            <person name="Ferrarezi J.A."/>
            <person name="Labate C.A."/>
        </authorList>
    </citation>
    <scope>NUCLEOTIDE SEQUENCE</scope>
    <source>
        <strain evidence="1">MF-1</strain>
    </source>
</reference>
<dbReference type="EMBL" id="AVOT02000348">
    <property type="protein sequence ID" value="MBW0462430.1"/>
    <property type="molecule type" value="Genomic_DNA"/>
</dbReference>
<evidence type="ECO:0000313" key="1">
    <source>
        <dbReference type="EMBL" id="MBW0462430.1"/>
    </source>
</evidence>
<dbReference type="Proteomes" id="UP000765509">
    <property type="component" value="Unassembled WGS sequence"/>
</dbReference>
<keyword evidence="2" id="KW-1185">Reference proteome</keyword>
<dbReference type="AlphaFoldDB" id="A0A9Q3GCJ3"/>
<sequence length="112" mass="12885">MEIRDGCVWPMIWAGIEELNKNVEDKTKKPIISSESSSAQLDDLSSTITNLSENREEIPLTLSPSIDNKRYGYNNYDEYFRYDFGDDEVVESDDSVYLAAVERSDDYHAMTK</sequence>
<gene>
    <name evidence="1" type="ORF">O181_002145</name>
</gene>